<sequence length="80" mass="9012">MKAASRGIFEKKGDKFYVSTVADHGGLKEQFKYSKLVSVFDLEGNFSHSFGSYPENYTQGNLVLSTNEHKVIKGDRMCSR</sequence>
<dbReference type="AlphaFoldDB" id="I5CA73"/>
<keyword evidence="2" id="KW-1185">Reference proteome</keyword>
<protein>
    <submittedName>
        <fullName evidence="1">Uncharacterized protein</fullName>
    </submittedName>
</protein>
<reference evidence="1 2" key="1">
    <citation type="submission" date="2012-05" db="EMBL/GenBank/DDBJ databases">
        <title>Genome sequence of Nitritalea halalkaliphila LW7.</title>
        <authorList>
            <person name="Jangir P.K."/>
            <person name="Singh A."/>
            <person name="Shivaji S."/>
            <person name="Sharma R."/>
        </authorList>
    </citation>
    <scope>NUCLEOTIDE SEQUENCE [LARGE SCALE GENOMIC DNA]</scope>
    <source>
        <strain evidence="1 2">LW7</strain>
    </source>
</reference>
<evidence type="ECO:0000313" key="2">
    <source>
        <dbReference type="Proteomes" id="UP000005551"/>
    </source>
</evidence>
<dbReference type="Proteomes" id="UP000005551">
    <property type="component" value="Unassembled WGS sequence"/>
</dbReference>
<proteinExistence type="predicted"/>
<organism evidence="1 2">
    <name type="scientific">Nitritalea halalkaliphila LW7</name>
    <dbReference type="NCBI Taxonomy" id="1189621"/>
    <lineage>
        <taxon>Bacteria</taxon>
        <taxon>Pseudomonadati</taxon>
        <taxon>Bacteroidota</taxon>
        <taxon>Cytophagia</taxon>
        <taxon>Cytophagales</taxon>
        <taxon>Cyclobacteriaceae</taxon>
        <taxon>Nitritalea</taxon>
    </lineage>
</organism>
<dbReference type="EMBL" id="AJYA01000002">
    <property type="protein sequence ID" value="EIM78725.1"/>
    <property type="molecule type" value="Genomic_DNA"/>
</dbReference>
<accession>I5CA73</accession>
<evidence type="ECO:0000313" key="1">
    <source>
        <dbReference type="EMBL" id="EIM78725.1"/>
    </source>
</evidence>
<comment type="caution">
    <text evidence="1">The sequence shown here is derived from an EMBL/GenBank/DDBJ whole genome shotgun (WGS) entry which is preliminary data.</text>
</comment>
<name>I5CA73_9BACT</name>
<gene>
    <name evidence="1" type="ORF">A3SI_01586</name>
</gene>